<gene>
    <name evidence="3" type="ORF">AQUCO_01200174v1</name>
</gene>
<dbReference type="SMART" id="SM00543">
    <property type="entry name" value="MIF4G"/>
    <property type="match status" value="1"/>
</dbReference>
<dbReference type="SUPFAM" id="SSF48371">
    <property type="entry name" value="ARM repeat"/>
    <property type="match status" value="1"/>
</dbReference>
<dbReference type="STRING" id="218851.A0A2G5E4U1"/>
<dbReference type="PANTHER" id="PTHR23253">
    <property type="entry name" value="EUKARYOTIC TRANSLATION INITIATION FACTOR 4 GAMMA"/>
    <property type="match status" value="1"/>
</dbReference>
<reference evidence="3 4" key="1">
    <citation type="submission" date="2017-09" db="EMBL/GenBank/DDBJ databases">
        <title>WGS assembly of Aquilegia coerulea Goldsmith.</title>
        <authorList>
            <person name="Hodges S."/>
            <person name="Kramer E."/>
            <person name="Nordborg M."/>
            <person name="Tomkins J."/>
            <person name="Borevitz J."/>
            <person name="Derieg N."/>
            <person name="Yan J."/>
            <person name="Mihaltcheva S."/>
            <person name="Hayes R.D."/>
            <person name="Rokhsar D."/>
        </authorList>
    </citation>
    <scope>NUCLEOTIDE SEQUENCE [LARGE SCALE GENOMIC DNA]</scope>
    <source>
        <strain evidence="4">cv. Goldsmith</strain>
    </source>
</reference>
<dbReference type="InterPro" id="IPR003890">
    <property type="entry name" value="MIF4G-like_typ-3"/>
</dbReference>
<evidence type="ECO:0000313" key="4">
    <source>
        <dbReference type="Proteomes" id="UP000230069"/>
    </source>
</evidence>
<accession>A0A2G5E4U1</accession>
<sequence length="456" mass="51641">MVLTTESSYSYEDDDNNVNTNNGEKQQINEDDDDEEEEESDDDDNKIPTYFLSYMKTIINKLTPEKFDLLKRQLADSGITTPDILKDVVSFIFEKAVLEPTFCPMYARLCFELNETVPTFPSDKPGGKEITFRRILLNKCQEAFEGDVKLRAEMRQMTAPEQELERRDKERMVKMQTLGNIRLIGELIKQEMVIDKIAHHIIQELLRDDAKTFPDEVNVEALCLFFNTIGKQLDENPKYRLVNDAHFKQLKELTTHHQLAPSLIFMVCDVLDLRANKWIARREAVCGIEGMGRVRAAGTGISRTSILMSAPAVEQVTVENQTFMTIMEQVKAQGEQIAKLWKVVKELEQSVSQSSHRQPTESASSRARPPSMGPTFRVRQNDCQLSCFGGGVVAHGKVQTVGSLDTNCDTYNVLVEVVLDPNAQLFKNIGSMSTFGHVVPGITITEWPKVFTKFLS</sequence>
<feature type="compositionally biased region" description="Polar residues" evidence="1">
    <location>
        <begin position="351"/>
        <end position="365"/>
    </location>
</feature>
<dbReference type="Pfam" id="PF02854">
    <property type="entry name" value="MIF4G"/>
    <property type="match status" value="1"/>
</dbReference>
<dbReference type="EMBL" id="KZ305029">
    <property type="protein sequence ID" value="PIA50750.1"/>
    <property type="molecule type" value="Genomic_DNA"/>
</dbReference>
<dbReference type="InParanoid" id="A0A2G5E4U1"/>
<feature type="compositionally biased region" description="Acidic residues" evidence="1">
    <location>
        <begin position="29"/>
        <end position="44"/>
    </location>
</feature>
<dbReference type="AlphaFoldDB" id="A0A2G5E4U1"/>
<protein>
    <recommendedName>
        <fullName evidence="2">MIF4G domain-containing protein</fullName>
    </recommendedName>
</protein>
<dbReference type="Gene3D" id="1.25.40.180">
    <property type="match status" value="1"/>
</dbReference>
<dbReference type="GO" id="GO:0016281">
    <property type="term" value="C:eukaryotic translation initiation factor 4F complex"/>
    <property type="evidence" value="ECO:0007669"/>
    <property type="project" value="TreeGrafter"/>
</dbReference>
<feature type="compositionally biased region" description="Polar residues" evidence="1">
    <location>
        <begin position="17"/>
        <end position="26"/>
    </location>
</feature>
<feature type="compositionally biased region" description="Polar residues" evidence="1">
    <location>
        <begin position="1"/>
        <end position="10"/>
    </location>
</feature>
<organism evidence="3 4">
    <name type="scientific">Aquilegia coerulea</name>
    <name type="common">Rocky mountain columbine</name>
    <dbReference type="NCBI Taxonomy" id="218851"/>
    <lineage>
        <taxon>Eukaryota</taxon>
        <taxon>Viridiplantae</taxon>
        <taxon>Streptophyta</taxon>
        <taxon>Embryophyta</taxon>
        <taxon>Tracheophyta</taxon>
        <taxon>Spermatophyta</taxon>
        <taxon>Magnoliopsida</taxon>
        <taxon>Ranunculales</taxon>
        <taxon>Ranunculaceae</taxon>
        <taxon>Thalictroideae</taxon>
        <taxon>Aquilegia</taxon>
    </lineage>
</organism>
<name>A0A2G5E4U1_AQUCA</name>
<dbReference type="GO" id="GO:0003743">
    <property type="term" value="F:translation initiation factor activity"/>
    <property type="evidence" value="ECO:0007669"/>
    <property type="project" value="TreeGrafter"/>
</dbReference>
<evidence type="ECO:0000313" key="3">
    <source>
        <dbReference type="EMBL" id="PIA50750.1"/>
    </source>
</evidence>
<dbReference type="PANTHER" id="PTHR23253:SF53">
    <property type="entry name" value="EUKARYOTIC TRANSLATION INITIATION FACTOR ISOFORM 4G-1"/>
    <property type="match status" value="1"/>
</dbReference>
<dbReference type="Proteomes" id="UP000230069">
    <property type="component" value="Unassembled WGS sequence"/>
</dbReference>
<feature type="region of interest" description="Disordered" evidence="1">
    <location>
        <begin position="351"/>
        <end position="375"/>
    </location>
</feature>
<evidence type="ECO:0000259" key="2">
    <source>
        <dbReference type="SMART" id="SM00543"/>
    </source>
</evidence>
<dbReference type="InterPro" id="IPR016024">
    <property type="entry name" value="ARM-type_fold"/>
</dbReference>
<keyword evidence="4" id="KW-1185">Reference proteome</keyword>
<evidence type="ECO:0000256" key="1">
    <source>
        <dbReference type="SAM" id="MobiDB-lite"/>
    </source>
</evidence>
<feature type="region of interest" description="Disordered" evidence="1">
    <location>
        <begin position="1"/>
        <end position="47"/>
    </location>
</feature>
<dbReference type="OrthoDB" id="514777at2759"/>
<feature type="domain" description="MIF4G" evidence="2">
    <location>
        <begin position="52"/>
        <end position="277"/>
    </location>
</feature>
<dbReference type="GO" id="GO:0003729">
    <property type="term" value="F:mRNA binding"/>
    <property type="evidence" value="ECO:0007669"/>
    <property type="project" value="TreeGrafter"/>
</dbReference>
<proteinExistence type="predicted"/>